<feature type="domain" description="Retrotransposon gag" evidence="1">
    <location>
        <begin position="85"/>
        <end position="175"/>
    </location>
</feature>
<comment type="caution">
    <text evidence="2">The sequence shown here is derived from an EMBL/GenBank/DDBJ whole genome shotgun (WGS) entry which is preliminary data.</text>
</comment>
<evidence type="ECO:0000313" key="3">
    <source>
        <dbReference type="Proteomes" id="UP000257109"/>
    </source>
</evidence>
<dbReference type="PANTHER" id="PTHR33223">
    <property type="entry name" value="CCHC-TYPE DOMAIN-CONTAINING PROTEIN"/>
    <property type="match status" value="1"/>
</dbReference>
<dbReference type="InterPro" id="IPR005162">
    <property type="entry name" value="Retrotrans_gag_dom"/>
</dbReference>
<dbReference type="EMBL" id="QJKJ01011893">
    <property type="protein sequence ID" value="RDX69967.1"/>
    <property type="molecule type" value="Genomic_DNA"/>
</dbReference>
<dbReference type="PANTHER" id="PTHR33223:SF8">
    <property type="entry name" value="OS04G0172440 PROTEIN"/>
    <property type="match status" value="1"/>
</dbReference>
<dbReference type="AlphaFoldDB" id="A0A371EV98"/>
<protein>
    <recommendedName>
        <fullName evidence="1">Retrotransposon gag domain-containing protein</fullName>
    </recommendedName>
</protein>
<organism evidence="2 3">
    <name type="scientific">Mucuna pruriens</name>
    <name type="common">Velvet bean</name>
    <name type="synonym">Dolichos pruriens</name>
    <dbReference type="NCBI Taxonomy" id="157652"/>
    <lineage>
        <taxon>Eukaryota</taxon>
        <taxon>Viridiplantae</taxon>
        <taxon>Streptophyta</taxon>
        <taxon>Embryophyta</taxon>
        <taxon>Tracheophyta</taxon>
        <taxon>Spermatophyta</taxon>
        <taxon>Magnoliopsida</taxon>
        <taxon>eudicotyledons</taxon>
        <taxon>Gunneridae</taxon>
        <taxon>Pentapetalae</taxon>
        <taxon>rosids</taxon>
        <taxon>fabids</taxon>
        <taxon>Fabales</taxon>
        <taxon>Fabaceae</taxon>
        <taxon>Papilionoideae</taxon>
        <taxon>50 kb inversion clade</taxon>
        <taxon>NPAAA clade</taxon>
        <taxon>indigoferoid/millettioid clade</taxon>
        <taxon>Phaseoleae</taxon>
        <taxon>Mucuna</taxon>
    </lineage>
</organism>
<proteinExistence type="predicted"/>
<reference evidence="2" key="1">
    <citation type="submission" date="2018-05" db="EMBL/GenBank/DDBJ databases">
        <title>Draft genome of Mucuna pruriens seed.</title>
        <authorList>
            <person name="Nnadi N.E."/>
            <person name="Vos R."/>
            <person name="Hasami M.H."/>
            <person name="Devisetty U.K."/>
            <person name="Aguiy J.C."/>
        </authorList>
    </citation>
    <scope>NUCLEOTIDE SEQUENCE [LARGE SCALE GENOMIC DNA]</scope>
    <source>
        <strain evidence="2">JCA_2017</strain>
    </source>
</reference>
<evidence type="ECO:0000259" key="1">
    <source>
        <dbReference type="Pfam" id="PF03732"/>
    </source>
</evidence>
<evidence type="ECO:0000313" key="2">
    <source>
        <dbReference type="EMBL" id="RDX69967.1"/>
    </source>
</evidence>
<gene>
    <name evidence="2" type="ORF">CR513_50850</name>
</gene>
<keyword evidence="3" id="KW-1185">Reference proteome</keyword>
<dbReference type="Proteomes" id="UP000257109">
    <property type="component" value="Unassembled WGS sequence"/>
</dbReference>
<name>A0A371EV98_MUCPR</name>
<dbReference type="OrthoDB" id="686606at2759"/>
<accession>A0A371EV98</accession>
<feature type="non-terminal residue" evidence="2">
    <location>
        <position position="1"/>
    </location>
</feature>
<sequence length="262" mass="29854">MVQRQTPLTKDKWQSMEEWLHAIEGGNQFGLEAVDLCLVSDVDLPTDKTPKFNKYKGSSYPRVHLAMYYRKMTAYIYNYKILVHFFQDSLTGVALGWYVGLERGCVKTWRDLAKAFLKQYKYNEDMAPNRSRLQNMVKREEEGFKEYTQRWHELAAQVQPPITEREMVTIFIDTLSSPYYDKVVGSVASNFAELVVVGKRIELGIKPNNNVGFIKKLPLEKKKGKANAVLIEPGKGTTSSYLVQFPVEVGSTTAHASSPLTP</sequence>
<dbReference type="Pfam" id="PF03732">
    <property type="entry name" value="Retrotrans_gag"/>
    <property type="match status" value="1"/>
</dbReference>